<name>U5DT44_9CHRO</name>
<keyword evidence="3" id="KW-1185">Reference proteome</keyword>
<comment type="caution">
    <text evidence="2">The sequence shown here is derived from an EMBL/GenBank/DDBJ whole genome shotgun (WGS) entry which is preliminary data.</text>
</comment>
<dbReference type="InParanoid" id="U5DT44"/>
<dbReference type="EMBL" id="ASSJ01000005">
    <property type="protein sequence ID" value="ERN42855.1"/>
    <property type="molecule type" value="Genomic_DNA"/>
</dbReference>
<gene>
    <name evidence="2" type="ORF">KR51_00003800</name>
</gene>
<feature type="compositionally biased region" description="Polar residues" evidence="1">
    <location>
        <begin position="13"/>
        <end position="22"/>
    </location>
</feature>
<evidence type="ECO:0000256" key="1">
    <source>
        <dbReference type="SAM" id="MobiDB-lite"/>
    </source>
</evidence>
<evidence type="ECO:0000313" key="3">
    <source>
        <dbReference type="Proteomes" id="UP000016960"/>
    </source>
</evidence>
<dbReference type="RefSeq" id="WP_022604177.1">
    <property type="nucleotide sequence ID" value="NZ_ASSJ01000005.1"/>
</dbReference>
<protein>
    <submittedName>
        <fullName evidence="2">Uncharacterized protein</fullName>
    </submittedName>
</protein>
<organism evidence="2 3">
    <name type="scientific">Rubidibacter lacunae KORDI 51-2</name>
    <dbReference type="NCBI Taxonomy" id="582515"/>
    <lineage>
        <taxon>Bacteria</taxon>
        <taxon>Bacillati</taxon>
        <taxon>Cyanobacteriota</taxon>
        <taxon>Cyanophyceae</taxon>
        <taxon>Oscillatoriophycideae</taxon>
        <taxon>Chroococcales</taxon>
        <taxon>Aphanothecaceae</taxon>
        <taxon>Rubidibacter</taxon>
    </lineage>
</organism>
<reference evidence="2 3" key="1">
    <citation type="submission" date="2013-05" db="EMBL/GenBank/DDBJ databases">
        <title>Draft genome sequence of Rubidibacter lacunae KORDI 51-2.</title>
        <authorList>
            <person name="Choi D.H."/>
            <person name="Noh J.H."/>
            <person name="Kwon K.-K."/>
            <person name="Lee J.-H."/>
            <person name="Ryu J.-Y."/>
        </authorList>
    </citation>
    <scope>NUCLEOTIDE SEQUENCE [LARGE SCALE GENOMIC DNA]</scope>
    <source>
        <strain evidence="2 3">KORDI 51-2</strain>
    </source>
</reference>
<proteinExistence type="predicted"/>
<sequence>MTSNPADAERSNTPEGPQQQSQDDLDEMELQRDSLRGRKFTLADAIGREAGSFLKGESPIPRLVQATIAIDTFIGRNLADTSGVVQVVLCRWVDENTARVSRHLDVPLQALLELLESIVENPPILHEFVWQVDVQWGKVNAERPFFQRPGQKPHPEDEHTHESVRYQLVELRDRVREALMQG</sequence>
<evidence type="ECO:0000313" key="2">
    <source>
        <dbReference type="EMBL" id="ERN42855.1"/>
    </source>
</evidence>
<dbReference type="AlphaFoldDB" id="U5DT44"/>
<accession>U5DT44</accession>
<dbReference type="PATRIC" id="fig|582515.4.peg.425"/>
<dbReference type="eggNOG" id="ENOG5031TCF">
    <property type="taxonomic scope" value="Bacteria"/>
</dbReference>
<dbReference type="Proteomes" id="UP000016960">
    <property type="component" value="Unassembled WGS sequence"/>
</dbReference>
<feature type="region of interest" description="Disordered" evidence="1">
    <location>
        <begin position="1"/>
        <end position="27"/>
    </location>
</feature>